<keyword evidence="1" id="KW-1133">Transmembrane helix</keyword>
<dbReference type="Proteomes" id="UP000095759">
    <property type="component" value="Unassembled WGS sequence"/>
</dbReference>
<keyword evidence="1" id="KW-0472">Membrane</keyword>
<evidence type="ECO:0000313" key="3">
    <source>
        <dbReference type="Proteomes" id="UP000095759"/>
    </source>
</evidence>
<keyword evidence="1" id="KW-0812">Transmembrane</keyword>
<proteinExistence type="predicted"/>
<evidence type="ECO:0000256" key="1">
    <source>
        <dbReference type="SAM" id="Phobius"/>
    </source>
</evidence>
<reference evidence="2 3" key="1">
    <citation type="submission" date="2016-08" db="EMBL/GenBank/DDBJ databases">
        <title>Complete genome sequence of Streptomyces agglomeratus strain 6-3-2, a novel anti-MRSA actinomycete isolated from Wuli of Tebit, China.</title>
        <authorList>
            <person name="Chen X."/>
        </authorList>
    </citation>
    <scope>NUCLEOTIDE SEQUENCE [LARGE SCALE GENOMIC DNA]</scope>
    <source>
        <strain evidence="2 3">6-3-2</strain>
    </source>
</reference>
<comment type="caution">
    <text evidence="2">The sequence shown here is derived from an EMBL/GenBank/DDBJ whole genome shotgun (WGS) entry which is preliminary data.</text>
</comment>
<feature type="transmembrane region" description="Helical" evidence="1">
    <location>
        <begin position="23"/>
        <end position="47"/>
    </location>
</feature>
<gene>
    <name evidence="2" type="ORF">AS594_33195</name>
</gene>
<name>A0A1E5PGG1_9ACTN</name>
<dbReference type="STRING" id="285458.BGM19_03475"/>
<accession>A0A1E5PGG1</accession>
<protein>
    <submittedName>
        <fullName evidence="2">Uncharacterized protein</fullName>
    </submittedName>
</protein>
<keyword evidence="3" id="KW-1185">Reference proteome</keyword>
<dbReference type="EMBL" id="MEHJ01000001">
    <property type="protein sequence ID" value="OEJ28612.1"/>
    <property type="molecule type" value="Genomic_DNA"/>
</dbReference>
<dbReference type="RefSeq" id="WP_069774924.1">
    <property type="nucleotide sequence ID" value="NZ_MEHI01000001.1"/>
</dbReference>
<dbReference type="AlphaFoldDB" id="A0A1E5PGG1"/>
<sequence>MTGDSLGAASPARRTRRQKITAWFRLHPISIVIWGFLLLLVVLGVIVAHTYHGTGEPCMGDVGACYPIR</sequence>
<organism evidence="2 3">
    <name type="scientific">Streptomyces agglomeratus</name>
    <dbReference type="NCBI Taxonomy" id="285458"/>
    <lineage>
        <taxon>Bacteria</taxon>
        <taxon>Bacillati</taxon>
        <taxon>Actinomycetota</taxon>
        <taxon>Actinomycetes</taxon>
        <taxon>Kitasatosporales</taxon>
        <taxon>Streptomycetaceae</taxon>
        <taxon>Streptomyces</taxon>
    </lineage>
</organism>
<evidence type="ECO:0000313" key="2">
    <source>
        <dbReference type="EMBL" id="OEJ28612.1"/>
    </source>
</evidence>